<dbReference type="SUPFAM" id="SSF90229">
    <property type="entry name" value="CCCH zinc finger"/>
    <property type="match status" value="1"/>
</dbReference>
<dbReference type="PROSITE" id="PS50103">
    <property type="entry name" value="ZF_C3H1"/>
    <property type="match status" value="1"/>
</dbReference>
<dbReference type="GO" id="GO:0008270">
    <property type="term" value="F:zinc ion binding"/>
    <property type="evidence" value="ECO:0007669"/>
    <property type="project" value="UniProtKB-KW"/>
</dbReference>
<protein>
    <recommendedName>
        <fullName evidence="7">C3H1-type domain-containing protein</fullName>
    </recommendedName>
</protein>
<sequence>MVERKLFKTKLCILYQRGHCHRQNCSFAHGSAELRHIGGSFNAADRRNNRGGDLRDKLGKRLSPERKYSPDGDSRGRRKFPGSSTSRSPERNGDRKRRRKNLFDVQSDMKVSDGMEDQLRKQKSASDSRLALEKQFKEVQADIDILDRDRSQLRILVEEKVEEADSLNSRIEELESQLSREKEECKRITSKIKKFIRAQKRYVRDQDELKRSQGRLQKLGNQLGSSLSVMDGNEEDSSINIVSDGENNTNHGTTRRNEVQNFSSVSKKSLSDKRDVVEELFQGNPASGGAHHVETFKMDYLPNVPVRSTVNKDTELVLSGNDGRGQQGSKGKQRGGKGASFSTPPSDKQKGPSGSMALIPSTSIAAHAFDETVDIEGEEKVEVVENVSAAGFNNGSSSDEPRRRFSFLPPLLPSISKNHYSQYKGNDESVNGDDEMAEVDIV</sequence>
<dbReference type="PANTHER" id="PTHR38160:SF1">
    <property type="entry name" value="ZINC FINGER CCCH DOMAIN-CONTAINING PROTEIN 40"/>
    <property type="match status" value="1"/>
</dbReference>
<feature type="region of interest" description="Disordered" evidence="6">
    <location>
        <begin position="416"/>
        <end position="442"/>
    </location>
</feature>
<gene>
    <name evidence="8" type="ORF">LITE_LOCUS45588</name>
</gene>
<feature type="compositionally biased region" description="Acidic residues" evidence="6">
    <location>
        <begin position="430"/>
        <end position="442"/>
    </location>
</feature>
<comment type="caution">
    <text evidence="8">The sequence shown here is derived from an EMBL/GenBank/DDBJ whole genome shotgun (WGS) entry which is preliminary data.</text>
</comment>
<evidence type="ECO:0000256" key="6">
    <source>
        <dbReference type="SAM" id="MobiDB-lite"/>
    </source>
</evidence>
<feature type="compositionally biased region" description="Polar residues" evidence="6">
    <location>
        <begin position="219"/>
        <end position="228"/>
    </location>
</feature>
<feature type="compositionally biased region" description="Polar residues" evidence="6">
    <location>
        <begin position="238"/>
        <end position="252"/>
    </location>
</feature>
<keyword evidence="1 4" id="KW-0479">Metal-binding</keyword>
<feature type="zinc finger region" description="C3H1-type" evidence="4">
    <location>
        <begin position="6"/>
        <end position="32"/>
    </location>
</feature>
<evidence type="ECO:0000256" key="2">
    <source>
        <dbReference type="ARBA" id="ARBA00022771"/>
    </source>
</evidence>
<evidence type="ECO:0000259" key="7">
    <source>
        <dbReference type="PROSITE" id="PS50103"/>
    </source>
</evidence>
<dbReference type="InterPro" id="IPR036855">
    <property type="entry name" value="Znf_CCCH_sf"/>
</dbReference>
<feature type="region of interest" description="Disordered" evidence="6">
    <location>
        <begin position="317"/>
        <end position="357"/>
    </location>
</feature>
<dbReference type="InterPro" id="IPR000571">
    <property type="entry name" value="Znf_CCCH"/>
</dbReference>
<accession>A0AAV0R066</accession>
<keyword evidence="9" id="KW-1185">Reference proteome</keyword>
<feature type="compositionally biased region" description="Polar residues" evidence="6">
    <location>
        <begin position="259"/>
        <end position="268"/>
    </location>
</feature>
<dbReference type="Gene3D" id="4.10.1000.10">
    <property type="entry name" value="Zinc finger, CCCH-type"/>
    <property type="match status" value="1"/>
</dbReference>
<evidence type="ECO:0000256" key="3">
    <source>
        <dbReference type="ARBA" id="ARBA00022833"/>
    </source>
</evidence>
<keyword evidence="2 4" id="KW-0863">Zinc-finger</keyword>
<reference evidence="8" key="1">
    <citation type="submission" date="2022-08" db="EMBL/GenBank/DDBJ databases">
        <authorList>
            <person name="Gutierrez-Valencia J."/>
        </authorList>
    </citation>
    <scope>NUCLEOTIDE SEQUENCE</scope>
</reference>
<evidence type="ECO:0000313" key="9">
    <source>
        <dbReference type="Proteomes" id="UP001154282"/>
    </source>
</evidence>
<name>A0AAV0R066_9ROSI</name>
<dbReference type="InterPro" id="IPR045868">
    <property type="entry name" value="Znf_C3H13/40"/>
</dbReference>
<evidence type="ECO:0000256" key="4">
    <source>
        <dbReference type="PROSITE-ProRule" id="PRU00723"/>
    </source>
</evidence>
<feature type="region of interest" description="Disordered" evidence="6">
    <location>
        <begin position="42"/>
        <end position="127"/>
    </location>
</feature>
<keyword evidence="5" id="KW-0175">Coiled coil</keyword>
<dbReference type="EMBL" id="CAMGYJ010000010">
    <property type="protein sequence ID" value="CAI0550551.1"/>
    <property type="molecule type" value="Genomic_DNA"/>
</dbReference>
<organism evidence="8 9">
    <name type="scientific">Linum tenue</name>
    <dbReference type="NCBI Taxonomy" id="586396"/>
    <lineage>
        <taxon>Eukaryota</taxon>
        <taxon>Viridiplantae</taxon>
        <taxon>Streptophyta</taxon>
        <taxon>Embryophyta</taxon>
        <taxon>Tracheophyta</taxon>
        <taxon>Spermatophyta</taxon>
        <taxon>Magnoliopsida</taxon>
        <taxon>eudicotyledons</taxon>
        <taxon>Gunneridae</taxon>
        <taxon>Pentapetalae</taxon>
        <taxon>rosids</taxon>
        <taxon>fabids</taxon>
        <taxon>Malpighiales</taxon>
        <taxon>Linaceae</taxon>
        <taxon>Linum</taxon>
    </lineage>
</organism>
<dbReference type="Proteomes" id="UP001154282">
    <property type="component" value="Unassembled WGS sequence"/>
</dbReference>
<evidence type="ECO:0000313" key="8">
    <source>
        <dbReference type="EMBL" id="CAI0550551.1"/>
    </source>
</evidence>
<evidence type="ECO:0000256" key="1">
    <source>
        <dbReference type="ARBA" id="ARBA00022723"/>
    </source>
</evidence>
<feature type="compositionally biased region" description="Basic and acidic residues" evidence="6">
    <location>
        <begin position="110"/>
        <end position="127"/>
    </location>
</feature>
<feature type="region of interest" description="Disordered" evidence="6">
    <location>
        <begin position="207"/>
        <end position="270"/>
    </location>
</feature>
<feature type="compositionally biased region" description="Basic and acidic residues" evidence="6">
    <location>
        <begin position="44"/>
        <end position="75"/>
    </location>
</feature>
<proteinExistence type="predicted"/>
<feature type="coiled-coil region" evidence="5">
    <location>
        <begin position="129"/>
        <end position="191"/>
    </location>
</feature>
<dbReference type="AlphaFoldDB" id="A0AAV0R066"/>
<feature type="domain" description="C3H1-type" evidence="7">
    <location>
        <begin position="6"/>
        <end position="32"/>
    </location>
</feature>
<evidence type="ECO:0000256" key="5">
    <source>
        <dbReference type="SAM" id="Coils"/>
    </source>
</evidence>
<dbReference type="PANTHER" id="PTHR38160">
    <property type="entry name" value="ZINC FINGER CCCH DOMAIN-CONTAINING PROTEIN 40"/>
    <property type="match status" value="1"/>
</dbReference>
<keyword evidence="3 4" id="KW-0862">Zinc</keyword>